<keyword evidence="1" id="KW-0732">Signal</keyword>
<evidence type="ECO:0000313" key="3">
    <source>
        <dbReference type="Proteomes" id="UP000215214"/>
    </source>
</evidence>
<dbReference type="KEGG" id="tje:TJEJU_1881"/>
<dbReference type="EMBL" id="LT899436">
    <property type="protein sequence ID" value="SNR15587.1"/>
    <property type="molecule type" value="Genomic_DNA"/>
</dbReference>
<feature type="chain" id="PRO_5013212271" description="DUF2141 domain-containing protein" evidence="1">
    <location>
        <begin position="21"/>
        <end position="139"/>
    </location>
</feature>
<evidence type="ECO:0000256" key="1">
    <source>
        <dbReference type="SAM" id="SignalP"/>
    </source>
</evidence>
<accession>A0A238U8U2</accession>
<dbReference type="Pfam" id="PF09912">
    <property type="entry name" value="DUF2141"/>
    <property type="match status" value="1"/>
</dbReference>
<dbReference type="AlphaFoldDB" id="A0A238U8U2"/>
<reference evidence="2 3" key="1">
    <citation type="submission" date="2017-07" db="EMBL/GenBank/DDBJ databases">
        <authorList>
            <person name="Sun Z.S."/>
            <person name="Albrecht U."/>
            <person name="Echele G."/>
            <person name="Lee C.C."/>
        </authorList>
    </citation>
    <scope>NUCLEOTIDE SEQUENCE [LARGE SCALE GENOMIC DNA]</scope>
    <source>
        <strain evidence="3">type strain: KCTC 22618</strain>
    </source>
</reference>
<feature type="signal peptide" evidence="1">
    <location>
        <begin position="1"/>
        <end position="20"/>
    </location>
</feature>
<dbReference type="Proteomes" id="UP000215214">
    <property type="component" value="Chromosome TJEJU"/>
</dbReference>
<dbReference type="InterPro" id="IPR018673">
    <property type="entry name" value="DUF2141"/>
</dbReference>
<evidence type="ECO:0000313" key="2">
    <source>
        <dbReference type="EMBL" id="SNR15587.1"/>
    </source>
</evidence>
<name>A0A238U8U2_9FLAO</name>
<evidence type="ECO:0008006" key="4">
    <source>
        <dbReference type="Google" id="ProtNLM"/>
    </source>
</evidence>
<sequence>MMKFLSTFLLVLLTLTNTTAQESKQKITVTVVNVNSNQGTVKFALSDKKNFLTGEPIQAKEGKIENGKSVVVFENVPAGEYAIACYHDKNSNNRMDFQPGGMPMEDYGASNNVMNFGPPRYEDAKFIITNKDVSLDIKF</sequence>
<proteinExistence type="predicted"/>
<protein>
    <recommendedName>
        <fullName evidence="4">DUF2141 domain-containing protein</fullName>
    </recommendedName>
</protein>
<organism evidence="2 3">
    <name type="scientific">Tenacibaculum jejuense</name>
    <dbReference type="NCBI Taxonomy" id="584609"/>
    <lineage>
        <taxon>Bacteria</taxon>
        <taxon>Pseudomonadati</taxon>
        <taxon>Bacteroidota</taxon>
        <taxon>Flavobacteriia</taxon>
        <taxon>Flavobacteriales</taxon>
        <taxon>Flavobacteriaceae</taxon>
        <taxon>Tenacibaculum</taxon>
    </lineage>
</organism>
<gene>
    <name evidence="2" type="ORF">TJEJU_1881</name>
</gene>
<keyword evidence="3" id="KW-1185">Reference proteome</keyword>